<proteinExistence type="predicted"/>
<accession>A0AA37V2A0</accession>
<dbReference type="EMBL" id="BRXS01000006">
    <property type="protein sequence ID" value="GLC27490.1"/>
    <property type="molecule type" value="Genomic_DNA"/>
</dbReference>
<dbReference type="Proteomes" id="UP001161325">
    <property type="component" value="Unassembled WGS sequence"/>
</dbReference>
<dbReference type="Gene3D" id="2.115.10.20">
    <property type="entry name" value="Glycosyl hydrolase domain, family 43"/>
    <property type="match status" value="2"/>
</dbReference>
<comment type="caution">
    <text evidence="1">The sequence shown here is derived from an EMBL/GenBank/DDBJ whole genome shotgun (WGS) entry which is preliminary data.</text>
</comment>
<sequence>MSWRKMGRIFAPSGDLPWAAHSALQPTPLLLDAENRIRLYLGMRDEAGVSRVGWIEVDADDPSRVLDVATTPALDVGAPGCFDDNGVVPCAVVPRDDGIYLYYAGYLLPRRVRFHVFGGLAVSRDGGRRFERVRHTPVVDRTEDELLFRVIHSVRWNGQAWQAWYGGGSAFEAPDADGHTRAVYNIRYMESPDGIHFPDRGEVSIDVAADEHRVGRPFVLHDPSRGYEMWFAGATRAENYRLRYARSEDGRRWRMATDDLGLACSPDGWDSEMMSYPAVVRRGGRSYLFYNGNGYGRTGVGWALREDG</sequence>
<dbReference type="PANTHER" id="PTHR35279">
    <property type="match status" value="1"/>
</dbReference>
<dbReference type="PANTHER" id="PTHR35279:SF1">
    <property type="entry name" value="ARABINANASE_LEVANSUCRASE_INVERTASE"/>
    <property type="match status" value="1"/>
</dbReference>
<evidence type="ECO:0008006" key="3">
    <source>
        <dbReference type="Google" id="ProtNLM"/>
    </source>
</evidence>
<dbReference type="InterPro" id="IPR023296">
    <property type="entry name" value="Glyco_hydro_beta-prop_sf"/>
</dbReference>
<evidence type="ECO:0000313" key="1">
    <source>
        <dbReference type="EMBL" id="GLC27490.1"/>
    </source>
</evidence>
<dbReference type="AlphaFoldDB" id="A0AA37V2A0"/>
<keyword evidence="2" id="KW-1185">Reference proteome</keyword>
<protein>
    <recommendedName>
        <fullName evidence="3">Glycosyl hydrolases family 43</fullName>
    </recommendedName>
</protein>
<reference evidence="1" key="1">
    <citation type="submission" date="2022-08" db="EMBL/GenBank/DDBJ databases">
        <title>Draft genome sequencing of Roseisolibacter agri AW1220.</title>
        <authorList>
            <person name="Tobiishi Y."/>
            <person name="Tonouchi A."/>
        </authorList>
    </citation>
    <scope>NUCLEOTIDE SEQUENCE</scope>
    <source>
        <strain evidence="1">AW1220</strain>
    </source>
</reference>
<organism evidence="1 2">
    <name type="scientific">Roseisolibacter agri</name>
    <dbReference type="NCBI Taxonomy" id="2014610"/>
    <lineage>
        <taxon>Bacteria</taxon>
        <taxon>Pseudomonadati</taxon>
        <taxon>Gemmatimonadota</taxon>
        <taxon>Gemmatimonadia</taxon>
        <taxon>Gemmatimonadales</taxon>
        <taxon>Gemmatimonadaceae</taxon>
        <taxon>Roseisolibacter</taxon>
    </lineage>
</organism>
<gene>
    <name evidence="1" type="ORF">rosag_40030</name>
</gene>
<name>A0AA37V2A0_9BACT</name>
<evidence type="ECO:0000313" key="2">
    <source>
        <dbReference type="Proteomes" id="UP001161325"/>
    </source>
</evidence>
<dbReference type="RefSeq" id="WP_284351929.1">
    <property type="nucleotide sequence ID" value="NZ_BRXS01000006.1"/>
</dbReference>
<dbReference type="SUPFAM" id="SSF75005">
    <property type="entry name" value="Arabinanase/levansucrase/invertase"/>
    <property type="match status" value="1"/>
</dbReference>